<reference evidence="1 2" key="1">
    <citation type="submission" date="2020-08" db="EMBL/GenBank/DDBJ databases">
        <title>Genomic Encyclopedia of Type Strains, Phase IV (KMG-IV): sequencing the most valuable type-strain genomes for metagenomic binning, comparative biology and taxonomic classification.</title>
        <authorList>
            <person name="Goeker M."/>
        </authorList>
    </citation>
    <scope>NUCLEOTIDE SEQUENCE [LARGE SCALE GENOMIC DNA]</scope>
    <source>
        <strain evidence="1 2">DSM 44197</strain>
    </source>
</reference>
<name>A0A7W3LZX1_ACTNM</name>
<evidence type="ECO:0000313" key="1">
    <source>
        <dbReference type="EMBL" id="MBA8957423.1"/>
    </source>
</evidence>
<evidence type="ECO:0000313" key="2">
    <source>
        <dbReference type="Proteomes" id="UP000572680"/>
    </source>
</evidence>
<sequence length="39" mass="4497">MASRAAIWRTDRWEVSVPGRAMGKAMLRLRSHLRESVKS</sequence>
<dbReference type="EMBL" id="JACJIA010000023">
    <property type="protein sequence ID" value="MBA8957423.1"/>
    <property type="molecule type" value="Genomic_DNA"/>
</dbReference>
<accession>A0A7W3LZX1</accession>
<dbReference type="Proteomes" id="UP000572680">
    <property type="component" value="Unassembled WGS sequence"/>
</dbReference>
<dbReference type="AlphaFoldDB" id="A0A7W3LZX1"/>
<comment type="caution">
    <text evidence="1">The sequence shown here is derived from an EMBL/GenBank/DDBJ whole genome shotgun (WGS) entry which is preliminary data.</text>
</comment>
<protein>
    <submittedName>
        <fullName evidence="1">Uncharacterized protein</fullName>
    </submittedName>
</protein>
<gene>
    <name evidence="1" type="ORF">HNR61_009116</name>
</gene>
<keyword evidence="2" id="KW-1185">Reference proteome</keyword>
<proteinExistence type="predicted"/>
<organism evidence="1 2">
    <name type="scientific">Actinomadura namibiensis</name>
    <dbReference type="NCBI Taxonomy" id="182080"/>
    <lineage>
        <taxon>Bacteria</taxon>
        <taxon>Bacillati</taxon>
        <taxon>Actinomycetota</taxon>
        <taxon>Actinomycetes</taxon>
        <taxon>Streptosporangiales</taxon>
        <taxon>Thermomonosporaceae</taxon>
        <taxon>Actinomadura</taxon>
    </lineage>
</organism>